<organism evidence="1 2">
    <name type="scientific">Engystomops pustulosus</name>
    <name type="common">Tungara frog</name>
    <name type="synonym">Physalaemus pustulosus</name>
    <dbReference type="NCBI Taxonomy" id="76066"/>
    <lineage>
        <taxon>Eukaryota</taxon>
        <taxon>Metazoa</taxon>
        <taxon>Chordata</taxon>
        <taxon>Craniata</taxon>
        <taxon>Vertebrata</taxon>
        <taxon>Euteleostomi</taxon>
        <taxon>Amphibia</taxon>
        <taxon>Batrachia</taxon>
        <taxon>Anura</taxon>
        <taxon>Neobatrachia</taxon>
        <taxon>Hyloidea</taxon>
        <taxon>Leptodactylidae</taxon>
        <taxon>Leiuperinae</taxon>
        <taxon>Engystomops</taxon>
    </lineage>
</organism>
<dbReference type="Proteomes" id="UP000824782">
    <property type="component" value="Unassembled WGS sequence"/>
</dbReference>
<dbReference type="AlphaFoldDB" id="A0AAV6YWW8"/>
<evidence type="ECO:0000313" key="1">
    <source>
        <dbReference type="EMBL" id="KAG8539460.1"/>
    </source>
</evidence>
<proteinExistence type="predicted"/>
<sequence length="72" mass="8252">MAADLMVTHALHVRHPLHAFQIINSGREEGQYKGNLGGMLLLKKDTVSQWIFRVKNLSSKEKIHPETMQIEK</sequence>
<accession>A0AAV6YWW8</accession>
<protein>
    <submittedName>
        <fullName evidence="1">Uncharacterized protein</fullName>
    </submittedName>
</protein>
<keyword evidence="2" id="KW-1185">Reference proteome</keyword>
<gene>
    <name evidence="1" type="ORF">GDO81_020885</name>
</gene>
<dbReference type="EMBL" id="WNYA01014642">
    <property type="protein sequence ID" value="KAG8539460.1"/>
    <property type="molecule type" value="Genomic_DNA"/>
</dbReference>
<evidence type="ECO:0000313" key="2">
    <source>
        <dbReference type="Proteomes" id="UP000824782"/>
    </source>
</evidence>
<name>A0AAV6YWW8_ENGPU</name>
<reference evidence="1" key="1">
    <citation type="thesis" date="2020" institute="ProQuest LLC" country="789 East Eisenhower Parkway, Ann Arbor, MI, USA">
        <title>Comparative Genomics and Chromosome Evolution.</title>
        <authorList>
            <person name="Mudd A.B."/>
        </authorList>
    </citation>
    <scope>NUCLEOTIDE SEQUENCE</scope>
    <source>
        <strain evidence="1">237g6f4</strain>
        <tissue evidence="1">Blood</tissue>
    </source>
</reference>
<comment type="caution">
    <text evidence="1">The sequence shown here is derived from an EMBL/GenBank/DDBJ whole genome shotgun (WGS) entry which is preliminary data.</text>
</comment>